<evidence type="ECO:0000256" key="1">
    <source>
        <dbReference type="ARBA" id="ARBA00011900"/>
    </source>
</evidence>
<dbReference type="EMBL" id="CP063311">
    <property type="protein sequence ID" value="QOV22434.1"/>
    <property type="molecule type" value="Genomic_DNA"/>
</dbReference>
<dbReference type="RefSeq" id="WP_200988059.1">
    <property type="nucleotide sequence ID" value="NZ_CP063311.1"/>
</dbReference>
<dbReference type="InterPro" id="IPR003356">
    <property type="entry name" value="DNA_methylase_A-5"/>
</dbReference>
<dbReference type="PANTHER" id="PTHR33841">
    <property type="entry name" value="DNA METHYLTRANSFERASE YEEA-RELATED"/>
    <property type="match status" value="1"/>
</dbReference>
<keyword evidence="2 9" id="KW-0489">Methyltransferase</keyword>
<name>A0A7S6RCG6_9CYAN</name>
<dbReference type="InterPro" id="IPR002052">
    <property type="entry name" value="DNA_methylase_N6_adenine_CS"/>
</dbReference>
<evidence type="ECO:0000256" key="5">
    <source>
        <dbReference type="ARBA" id="ARBA00047942"/>
    </source>
</evidence>
<dbReference type="InterPro" id="IPR041635">
    <property type="entry name" value="Type_ISP_LLaBIII_C"/>
</dbReference>
<dbReference type="GO" id="GO:0009007">
    <property type="term" value="F:site-specific DNA-methyltransferase (adenine-specific) activity"/>
    <property type="evidence" value="ECO:0007669"/>
    <property type="project" value="UniProtKB-EC"/>
</dbReference>
<dbReference type="PROSITE" id="PS00092">
    <property type="entry name" value="N6_MTASE"/>
    <property type="match status" value="1"/>
</dbReference>
<accession>A0A7S6RCG6</accession>
<dbReference type="InterPro" id="IPR053980">
    <property type="entry name" value="ISP_coupler"/>
</dbReference>
<feature type="domain" description="Type ISP restriction-modification enzyme LLaBIII C-terminal specificity" evidence="7">
    <location>
        <begin position="651"/>
        <end position="980"/>
    </location>
</feature>
<dbReference type="GO" id="GO:0008170">
    <property type="term" value="F:N-methyltransferase activity"/>
    <property type="evidence" value="ECO:0007669"/>
    <property type="project" value="InterPro"/>
</dbReference>
<dbReference type="InterPro" id="IPR029063">
    <property type="entry name" value="SAM-dependent_MTases_sf"/>
</dbReference>
<organism evidence="9 10">
    <name type="scientific">Anabaenopsis elenkinii CCIBt3563</name>
    <dbReference type="NCBI Taxonomy" id="2779889"/>
    <lineage>
        <taxon>Bacteria</taxon>
        <taxon>Bacillati</taxon>
        <taxon>Cyanobacteriota</taxon>
        <taxon>Cyanophyceae</taxon>
        <taxon>Nostocales</taxon>
        <taxon>Nodulariaceae</taxon>
        <taxon>Anabaenopsis</taxon>
    </lineage>
</organism>
<dbReference type="InterPro" id="IPR050953">
    <property type="entry name" value="N4_N6_ade-DNA_methylase"/>
</dbReference>
<dbReference type="PRINTS" id="PR00507">
    <property type="entry name" value="N12N6MTFRASE"/>
</dbReference>
<evidence type="ECO:0000256" key="2">
    <source>
        <dbReference type="ARBA" id="ARBA00022603"/>
    </source>
</evidence>
<dbReference type="Pfam" id="PF18135">
    <property type="entry name" value="Type_ISP_C"/>
    <property type="match status" value="1"/>
</dbReference>
<proteinExistence type="predicted"/>
<dbReference type="REBASE" id="453080">
    <property type="entry name" value="Ael3563ORF17465P"/>
</dbReference>
<evidence type="ECO:0000259" key="6">
    <source>
        <dbReference type="Pfam" id="PF02384"/>
    </source>
</evidence>
<dbReference type="Pfam" id="PF02384">
    <property type="entry name" value="N6_Mtase"/>
    <property type="match status" value="1"/>
</dbReference>
<keyword evidence="4" id="KW-0680">Restriction system</keyword>
<dbReference type="Pfam" id="PF22240">
    <property type="entry name" value="ISP_coupler"/>
    <property type="match status" value="1"/>
</dbReference>
<dbReference type="GO" id="GO:0003677">
    <property type="term" value="F:DNA binding"/>
    <property type="evidence" value="ECO:0007669"/>
    <property type="project" value="InterPro"/>
</dbReference>
<comment type="catalytic activity">
    <reaction evidence="5">
        <text>a 2'-deoxyadenosine in DNA + S-adenosyl-L-methionine = an N(6)-methyl-2'-deoxyadenosine in DNA + S-adenosyl-L-homocysteine + H(+)</text>
        <dbReference type="Rhea" id="RHEA:15197"/>
        <dbReference type="Rhea" id="RHEA-COMP:12418"/>
        <dbReference type="Rhea" id="RHEA-COMP:12419"/>
        <dbReference type="ChEBI" id="CHEBI:15378"/>
        <dbReference type="ChEBI" id="CHEBI:57856"/>
        <dbReference type="ChEBI" id="CHEBI:59789"/>
        <dbReference type="ChEBI" id="CHEBI:90615"/>
        <dbReference type="ChEBI" id="CHEBI:90616"/>
        <dbReference type="EC" id="2.1.1.72"/>
    </reaction>
</comment>
<sequence>MSRLLISQYQAEVAKIIQFGGSRKETSIRVAFQNLLNEYCKPRDFLLIPELDFKLPNGKLVYPDGTVKDALRLDWGYWESKDQYDNLDEEIDKKLNKGYPSSNILFEDSQTAVLIQNATETQRVSMKDAEALDALITNFINYVRPEVRDFRSAIDSFRQDLPTILDYLRDLIDSQGETNSKFETARNKFWSICQESINPEISLVDIREMMIQHILTEDIFLNIFNESQFHTENNVARELQGVIATFFTGSVKRNALGSIERYYAVIRRTAANIANHQEKQRFLKSLYENFYKAYNPKAADRLGIVYTPNEIVRFMIESTDFLVHKHFGKLLADRDVEILDPATGTGTFVTELIDYLPAHCLEYKYKHEIHCNEVAILPYYIANLNIEYTYKQKMGVYEEFENICFVDTLDNTLFVGKQMDLFAMSVENTARIKRQNDRTISVIIGNPPYNAKQENFNDDNANRGYEAIDRLIKGSYVKYSQAQNNIVLYDMYTRFIRWASDRLGNNGIIAFVCNSSFIDSITFDGFRKSVSDDFNYIYVIDLHGDVRKNPKLSGTTHNVFGIQTGVAIMLMVKKPDTDFNRCQIFYLRRPEFETAGEKLGFLSNTKFNQIPFEHITPDKKYNWINQTDNDFDSLLPVVDKGVKAGKGEEAVFKLFSRGVETTRDEWVYDLNQSDLIKKMKNMIEVYNSCVASKNIDNYIKWSSSLISYFNNGIKVIFNRELIKLSLYRPYFKLYHYTEKIFNHRLTQNHYEMFSQNLNGQNKVIAFSAIGSSKYFHCLSSNVLIDLHLTGDSQCLPLYRYDQEGNRTDNITDWGLEQIHTHYQDTTITKIDIFHYTYGVLHNPEYRQKYELNLKRDFPRLPLYDKFPQWVDWGKQLMDLHINYETVTPYKLSRVDIPLKGNQTTPKAKLKADKTQGSIILDDVTTLQGVPSIAWEYMLGNRCALEWILDQYKEKKPKDPTIAEKFNTYRFADYKEQVIDLLMRVCSVSVETMNIVNQMSSPDQKGDRPGLKNSV</sequence>
<dbReference type="GO" id="GO:0032259">
    <property type="term" value="P:methylation"/>
    <property type="evidence" value="ECO:0007669"/>
    <property type="project" value="UniProtKB-KW"/>
</dbReference>
<reference evidence="10" key="1">
    <citation type="submission" date="2020-10" db="EMBL/GenBank/DDBJ databases">
        <title>Genome-based taxonomic classification of the species Anabaenopsis elenkinii.</title>
        <authorList>
            <person name="Delbaje E."/>
            <person name="Andreote A.P.D."/>
            <person name="Pellegrinetti T.A."/>
            <person name="Cruz R.B."/>
            <person name="Branco L.H.Z."/>
            <person name="Fiore M.F."/>
        </authorList>
    </citation>
    <scope>NUCLEOTIDE SEQUENCE [LARGE SCALE GENOMIC DNA]</scope>
    <source>
        <strain evidence="10">CCIBt3563</strain>
    </source>
</reference>
<protein>
    <recommendedName>
        <fullName evidence="1">site-specific DNA-methyltransferase (adenine-specific)</fullName>
        <ecNumber evidence="1">2.1.1.72</ecNumber>
    </recommendedName>
</protein>
<dbReference type="PANTHER" id="PTHR33841:SF1">
    <property type="entry name" value="DNA METHYLTRANSFERASE A"/>
    <property type="match status" value="1"/>
</dbReference>
<evidence type="ECO:0000259" key="8">
    <source>
        <dbReference type="Pfam" id="PF22240"/>
    </source>
</evidence>
<keyword evidence="10" id="KW-1185">Reference proteome</keyword>
<dbReference type="KEGG" id="aee:IM676_17465"/>
<gene>
    <name evidence="9" type="ORF">IM676_17465</name>
</gene>
<keyword evidence="3" id="KW-0808">Transferase</keyword>
<evidence type="ECO:0000313" key="10">
    <source>
        <dbReference type="Proteomes" id="UP000593846"/>
    </source>
</evidence>
<dbReference type="EC" id="2.1.1.72" evidence="1"/>
<dbReference type="Gene3D" id="3.40.50.150">
    <property type="entry name" value="Vaccinia Virus protein VP39"/>
    <property type="match status" value="1"/>
</dbReference>
<evidence type="ECO:0000256" key="3">
    <source>
        <dbReference type="ARBA" id="ARBA00022679"/>
    </source>
</evidence>
<feature type="domain" description="DNA methylase adenine-specific" evidence="6">
    <location>
        <begin position="283"/>
        <end position="461"/>
    </location>
</feature>
<evidence type="ECO:0000313" key="9">
    <source>
        <dbReference type="EMBL" id="QOV22434.1"/>
    </source>
</evidence>
<dbReference type="Proteomes" id="UP000593846">
    <property type="component" value="Chromosome"/>
</dbReference>
<feature type="domain" description="Type ISP restriction-modification enzyme coupler" evidence="8">
    <location>
        <begin position="162"/>
        <end position="277"/>
    </location>
</feature>
<dbReference type="GO" id="GO:0009307">
    <property type="term" value="P:DNA restriction-modification system"/>
    <property type="evidence" value="ECO:0007669"/>
    <property type="project" value="UniProtKB-KW"/>
</dbReference>
<evidence type="ECO:0000259" key="7">
    <source>
        <dbReference type="Pfam" id="PF18135"/>
    </source>
</evidence>
<dbReference type="AlphaFoldDB" id="A0A7S6RCG6"/>
<evidence type="ECO:0000256" key="4">
    <source>
        <dbReference type="ARBA" id="ARBA00022747"/>
    </source>
</evidence>
<dbReference type="SUPFAM" id="SSF53335">
    <property type="entry name" value="S-adenosyl-L-methionine-dependent methyltransferases"/>
    <property type="match status" value="1"/>
</dbReference>